<dbReference type="InterPro" id="IPR023213">
    <property type="entry name" value="CAT-like_dom_sf"/>
</dbReference>
<name>A0A834YMA6_TETSI</name>
<dbReference type="OrthoDB" id="1862401at2759"/>
<keyword evidence="1" id="KW-0808">Transferase</keyword>
<keyword evidence="2" id="KW-0012">Acyltransferase</keyword>
<sequence length="137" mass="15396">MVTGVSEAHHPLCQRRLASDTLAPLLALQFTVFPNYGFCIGIIIRHVIVDGQSSTMFLKSWASICRSGDSSLSPELLPFYDRTVIKDPEGLEKFFLNKFVKSTESETEFNIVDPRAPSNTVKTTFELSRGDIQRLKK</sequence>
<dbReference type="InterPro" id="IPR051504">
    <property type="entry name" value="Plant_metabolite_acyltrans"/>
</dbReference>
<dbReference type="GO" id="GO:0016747">
    <property type="term" value="F:acyltransferase activity, transferring groups other than amino-acyl groups"/>
    <property type="evidence" value="ECO:0007669"/>
    <property type="project" value="UniProtKB-ARBA"/>
</dbReference>
<reference evidence="3 4" key="1">
    <citation type="submission" date="2020-04" db="EMBL/GenBank/DDBJ databases">
        <title>Plant Genome Project.</title>
        <authorList>
            <person name="Zhang R.-G."/>
        </authorList>
    </citation>
    <scope>NUCLEOTIDE SEQUENCE [LARGE SCALE GENOMIC DNA]</scope>
    <source>
        <strain evidence="3">YNK0</strain>
        <tissue evidence="3">Leaf</tissue>
    </source>
</reference>
<proteinExistence type="predicted"/>
<evidence type="ECO:0000313" key="3">
    <source>
        <dbReference type="EMBL" id="KAF8388281.1"/>
    </source>
</evidence>
<dbReference type="Gene3D" id="3.30.559.10">
    <property type="entry name" value="Chloramphenicol acetyltransferase-like domain"/>
    <property type="match status" value="1"/>
</dbReference>
<comment type="caution">
    <text evidence="3">The sequence shown here is derived from an EMBL/GenBank/DDBJ whole genome shotgun (WGS) entry which is preliminary data.</text>
</comment>
<dbReference type="Proteomes" id="UP000655225">
    <property type="component" value="Unassembled WGS sequence"/>
</dbReference>
<evidence type="ECO:0000256" key="1">
    <source>
        <dbReference type="ARBA" id="ARBA00022679"/>
    </source>
</evidence>
<evidence type="ECO:0000256" key="2">
    <source>
        <dbReference type="ARBA" id="ARBA00023315"/>
    </source>
</evidence>
<protein>
    <submittedName>
        <fullName evidence="3">Uncharacterized protein</fullName>
    </submittedName>
</protein>
<evidence type="ECO:0000313" key="4">
    <source>
        <dbReference type="Proteomes" id="UP000655225"/>
    </source>
</evidence>
<organism evidence="3 4">
    <name type="scientific">Tetracentron sinense</name>
    <name type="common">Spur-leaf</name>
    <dbReference type="NCBI Taxonomy" id="13715"/>
    <lineage>
        <taxon>Eukaryota</taxon>
        <taxon>Viridiplantae</taxon>
        <taxon>Streptophyta</taxon>
        <taxon>Embryophyta</taxon>
        <taxon>Tracheophyta</taxon>
        <taxon>Spermatophyta</taxon>
        <taxon>Magnoliopsida</taxon>
        <taxon>Trochodendrales</taxon>
        <taxon>Trochodendraceae</taxon>
        <taxon>Tetracentron</taxon>
    </lineage>
</organism>
<dbReference type="Pfam" id="PF02458">
    <property type="entry name" value="Transferase"/>
    <property type="match status" value="1"/>
</dbReference>
<dbReference type="PANTHER" id="PTHR31625">
    <property type="match status" value="1"/>
</dbReference>
<dbReference type="EMBL" id="JABCRI010000020">
    <property type="protein sequence ID" value="KAF8388281.1"/>
    <property type="molecule type" value="Genomic_DNA"/>
</dbReference>
<keyword evidence="4" id="KW-1185">Reference proteome</keyword>
<accession>A0A834YMA6</accession>
<dbReference type="AlphaFoldDB" id="A0A834YMA6"/>
<dbReference type="OMA" id="INCHHAV"/>
<gene>
    <name evidence="3" type="ORF">HHK36_026947</name>
</gene>